<protein>
    <submittedName>
        <fullName evidence="3">Protein SIEVE ELEMENT OCCLUSION</fullName>
    </submittedName>
</protein>
<dbReference type="InterPro" id="IPR039299">
    <property type="entry name" value="SEOA"/>
</dbReference>
<feature type="domain" description="Sieve element occlusion C-terminal" evidence="2">
    <location>
        <begin position="439"/>
        <end position="587"/>
    </location>
</feature>
<evidence type="ECO:0000313" key="4">
    <source>
        <dbReference type="Proteomes" id="UP000743370"/>
    </source>
</evidence>
<dbReference type="InterPro" id="IPR027942">
    <property type="entry name" value="SEO_N"/>
</dbReference>
<dbReference type="Gene3D" id="3.40.30.10">
    <property type="entry name" value="Glutaredoxin"/>
    <property type="match status" value="1"/>
</dbReference>
<evidence type="ECO:0000259" key="2">
    <source>
        <dbReference type="Pfam" id="PF14577"/>
    </source>
</evidence>
<dbReference type="PANTHER" id="PTHR33232:SF17">
    <property type="entry name" value="SIEVE ELEMENT OCCLUSION-RELATED"/>
    <property type="match status" value="1"/>
</dbReference>
<dbReference type="EMBL" id="JABFOF010000006">
    <property type="protein sequence ID" value="KAG2394369.1"/>
    <property type="molecule type" value="Genomic_DNA"/>
</dbReference>
<proteinExistence type="predicted"/>
<sequence length="591" mass="68725">MNTQKSGSSSNVLQGKTLLQNPFEFSDEQILDNVYRTHFHCVEKCDVKSLHTVASTVINHSIQITDTVIQQASQLSERFREETITSRQLTAKLKRIACQMVCTSRGEHYANHTTMLILEQLKAYSWDAKALIVQAAFALEYGKFLYHPLTRQHEESEKSLADLNGLLVIQQNIQHLRRIEDYSRRKNIIIITGKDIVKVLRALIISTENRDSRHNVINGLTLEQVKIEEFKKKHVLLFISELEHIDEEIQLLKSVYEKLKEKPREVEGYRKEDFKILWIPIVDEWNEDRRKTLETKLQRTKFGWYVVKHFNFAIGIKLIKEVFNYSGKPVIPLISPEGKVENIDTKQIISMWGIDGFPFRTSDHTRLTQQWNWFWSEMTKLNPRIGDLIEEDRYLFIYGGSDTVWIQEFTTAIEKLKRDVETLSLQIDITVDSYQLGREDPKIVPRFWIAIDSLLASRKQQIMKGGNQGVQDFATTEIKRLLFLKQDPKGWVILSKGYNVKLLGHGQAMSRTVKDLSFWHVKLHEEVSFDVAFKEYYESIKDKTSAKKCEHSEISNYPSDILAHIPCPNIECGRSMEVTSVNYRCCHGLDP</sequence>
<dbReference type="Pfam" id="PF14576">
    <property type="entry name" value="SEO_N"/>
    <property type="match status" value="1"/>
</dbReference>
<dbReference type="Pfam" id="PF14577">
    <property type="entry name" value="SEO_C"/>
    <property type="match status" value="2"/>
</dbReference>
<dbReference type="GO" id="GO:0010088">
    <property type="term" value="P:phloem development"/>
    <property type="evidence" value="ECO:0007669"/>
    <property type="project" value="InterPro"/>
</dbReference>
<dbReference type="AlphaFoldDB" id="A0A8T0K579"/>
<evidence type="ECO:0000313" key="3">
    <source>
        <dbReference type="EMBL" id="KAG2394369.1"/>
    </source>
</evidence>
<accession>A0A8T0K579</accession>
<dbReference type="InterPro" id="IPR027944">
    <property type="entry name" value="SEO_C"/>
</dbReference>
<comment type="caution">
    <text evidence="3">The sequence shown here is derived from an EMBL/GenBank/DDBJ whole genome shotgun (WGS) entry which is preliminary data.</text>
</comment>
<name>A0A8T0K579_PHAAN</name>
<dbReference type="PANTHER" id="PTHR33232">
    <property type="entry name" value="PROTEIN SIEVE ELEMENT OCCLUSION B-LIKE"/>
    <property type="match status" value="1"/>
</dbReference>
<dbReference type="Proteomes" id="UP000743370">
    <property type="component" value="Unassembled WGS sequence"/>
</dbReference>
<gene>
    <name evidence="3" type="ORF">HKW66_Vig0182530</name>
</gene>
<evidence type="ECO:0000259" key="1">
    <source>
        <dbReference type="Pfam" id="PF14576"/>
    </source>
</evidence>
<reference evidence="3 4" key="1">
    <citation type="submission" date="2020-05" db="EMBL/GenBank/DDBJ databases">
        <title>Vigna angularis (adzuki bean) Var. LongXiaoDou No. 4 denovo assembly.</title>
        <authorList>
            <person name="Xiang H."/>
        </authorList>
    </citation>
    <scope>NUCLEOTIDE SEQUENCE [LARGE SCALE GENOMIC DNA]</scope>
    <source>
        <tissue evidence="3">Leaf</tissue>
    </source>
</reference>
<organism evidence="3 4">
    <name type="scientific">Phaseolus angularis</name>
    <name type="common">Azuki bean</name>
    <name type="synonym">Vigna angularis</name>
    <dbReference type="NCBI Taxonomy" id="3914"/>
    <lineage>
        <taxon>Eukaryota</taxon>
        <taxon>Viridiplantae</taxon>
        <taxon>Streptophyta</taxon>
        <taxon>Embryophyta</taxon>
        <taxon>Tracheophyta</taxon>
        <taxon>Spermatophyta</taxon>
        <taxon>Magnoliopsida</taxon>
        <taxon>eudicotyledons</taxon>
        <taxon>Gunneridae</taxon>
        <taxon>Pentapetalae</taxon>
        <taxon>rosids</taxon>
        <taxon>fabids</taxon>
        <taxon>Fabales</taxon>
        <taxon>Fabaceae</taxon>
        <taxon>Papilionoideae</taxon>
        <taxon>50 kb inversion clade</taxon>
        <taxon>NPAAA clade</taxon>
        <taxon>indigoferoid/millettioid clade</taxon>
        <taxon>Phaseoleae</taxon>
        <taxon>Vigna</taxon>
    </lineage>
</organism>
<feature type="domain" description="Sieve element occlusion C-terminal" evidence="2">
    <location>
        <begin position="380"/>
        <end position="420"/>
    </location>
</feature>
<feature type="domain" description="Sieve element occlusion N-terminal" evidence="1">
    <location>
        <begin position="26"/>
        <end position="181"/>
    </location>
</feature>